<reference evidence="3" key="1">
    <citation type="submission" date="2021-01" db="EMBL/GenBank/DDBJ databases">
        <authorList>
            <person name="Corre E."/>
            <person name="Pelletier E."/>
            <person name="Niang G."/>
            <person name="Scheremetjew M."/>
            <person name="Finn R."/>
            <person name="Kale V."/>
            <person name="Holt S."/>
            <person name="Cochrane G."/>
            <person name="Meng A."/>
            <person name="Brown T."/>
            <person name="Cohen L."/>
        </authorList>
    </citation>
    <scope>NUCLEOTIDE SEQUENCE</scope>
    <source>
        <strain evidence="3">CCMP2078</strain>
    </source>
</reference>
<dbReference type="PANTHER" id="PTHR12891:SF0">
    <property type="entry name" value="MMS19 NUCLEOTIDE EXCISION REPAIR PROTEIN HOMOLOG"/>
    <property type="match status" value="1"/>
</dbReference>
<dbReference type="EMBL" id="HBEA01015102">
    <property type="protein sequence ID" value="CAD8262042.1"/>
    <property type="molecule type" value="Transcribed_RNA"/>
</dbReference>
<dbReference type="GO" id="GO:0005634">
    <property type="term" value="C:nucleus"/>
    <property type="evidence" value="ECO:0007669"/>
    <property type="project" value="UniProtKB-SubCell"/>
</dbReference>
<dbReference type="InterPro" id="IPR016024">
    <property type="entry name" value="ARM-type_fold"/>
</dbReference>
<evidence type="ECO:0000256" key="1">
    <source>
        <dbReference type="RuleBase" id="RU367072"/>
    </source>
</evidence>
<dbReference type="SUPFAM" id="SSF48371">
    <property type="entry name" value="ARM repeat"/>
    <property type="match status" value="1"/>
</dbReference>
<keyword evidence="1" id="KW-0539">Nucleus</keyword>
<proteinExistence type="inferred from homology"/>
<dbReference type="Pfam" id="PF14500">
    <property type="entry name" value="MMS19_N"/>
    <property type="match status" value="1"/>
</dbReference>
<organism evidence="3">
    <name type="scientific">Pinguiococcus pyrenoidosus</name>
    <dbReference type="NCBI Taxonomy" id="172671"/>
    <lineage>
        <taxon>Eukaryota</taxon>
        <taxon>Sar</taxon>
        <taxon>Stramenopiles</taxon>
        <taxon>Ochrophyta</taxon>
        <taxon>Pinguiophyceae</taxon>
        <taxon>Pinguiochrysidales</taxon>
        <taxon>Pinguiochrysidaceae</taxon>
        <taxon>Pinguiococcus</taxon>
    </lineage>
</organism>
<keyword evidence="1" id="KW-0227">DNA damage</keyword>
<comment type="similarity">
    <text evidence="1">Belongs to the MET18/MMS19 family.</text>
</comment>
<dbReference type="AlphaFoldDB" id="A0A7R9YDY3"/>
<dbReference type="PANTHER" id="PTHR12891">
    <property type="entry name" value="DNA REPAIR/TRANSCRIPTION PROTEIN MET18/MMS19"/>
    <property type="match status" value="1"/>
</dbReference>
<dbReference type="GO" id="GO:0097361">
    <property type="term" value="C:cytosolic [4Fe-4S] assembly targeting complex"/>
    <property type="evidence" value="ECO:0007669"/>
    <property type="project" value="UniProtKB-UniRule"/>
</dbReference>
<protein>
    <recommendedName>
        <fullName evidence="1">MMS19 nucleotide excision repair protein</fullName>
    </recommendedName>
</protein>
<comment type="function">
    <text evidence="1">Key component of the cytosolic iron-sulfur protein assembly (CIA) complex, a multiprotein complex that mediates the incorporation of iron-sulfur cluster into apoproteins specifically involved in DNA metabolism and genomic integrity. In the CIA complex, MMS19 acts as an adapter between early-acting CIA components and a subset of cellular target iron-sulfur proteins.</text>
</comment>
<name>A0A7R9YDY3_9STRA</name>
<evidence type="ECO:0000313" key="3">
    <source>
        <dbReference type="EMBL" id="CAD8262042.1"/>
    </source>
</evidence>
<gene>
    <name evidence="3" type="ORF">PPYR1160_LOCUS11544</name>
</gene>
<feature type="domain" description="MMS19 N-terminal" evidence="2">
    <location>
        <begin position="44"/>
        <end position="323"/>
    </location>
</feature>
<accession>A0A7R9YDY3</accession>
<comment type="subcellular location">
    <subcellularLocation>
        <location evidence="1">Nucleus</location>
    </subcellularLocation>
</comment>
<sequence length="1161" mass="124902">MQAIQAPLDRFVDPEKSEAAQSAALEEILAELRRHRPVNILQLVVQLQAYLTTEDDNLRTRSVLFLAEVLRKASADVPLDAQQAAHVQSFLEARLEDYPSLADALLGLEALVQNHASAVAESAKLEDHPSPIKNPVAALARDLSETVHLPALSQMIRQRGYRIFAALFSPACAVLRPLLQQEMKAVGLAFCTAVEGEKDPRCLLVALQAAGALLRLASGSSADDIVEPVFEVLSVYFPISFSPPKNDPFKVKPEDLKAALADVMFCRSADGSYRVAPHTQALVVEKLSEKGAEATVKEAIKAYGACIKHFPVKSLLPQAPHVVIQLLGIATSDSDAKASALETLCSLTRELELAHVSSFSRVVSPLVERCVTELLEGMSKPSGAQAISQVVAELAKAGPRTLGLILDKALNELAAYAMRATEASQGPIVEASQAAALVSMVSLTKAIDLRVEYTGVADDKTDAPYGFSQQHAQCTVEVLLFFLRRTRLSAIEAGDDFQLLTSCRCLAVEGCANLLSRPPNPLLPALEADRVQEILLGLSISASESEQVHSAAADAVSSAVARRPMDVAGTPISSQLLAKFAAVFPAGTEGGDQMMLDVGSENERPEDGLRDPMTDYVCSFEASEDSGTERDRLLRVLTAVGVTGGMLFVKTMRSLTEAAWAALNDSRLLTEAVAEMSASFCTPRPASVSLQDLAAYAEDLLALQELRNVHKASTSQTVLGALLEIAVAAAQGDADDEKLRAVKAVARCYKAIVRGWASIDRGFSRHATGSEKATDVLDRLRVAQAKCVATTCAAVTGIGTHWDADTQRSAAGGSEECVTRLREIFYNVISQSASDLEIFSDAKWIEDITQWIRVAGPAEDRSVSPNHKSSLFGALLLRVPGEAAEALITSTLSGDLPDTCEASDLVCPKFLAHATRSAFLRRELRGLDVRCLTRFIEHCLDAQKPALECLEDASVFRIVCNGEGAVGLQEAPLWRQKLLSVAYGQLAERVTSEDPAARPAALMLSLLLEHTPPHLLKGIGDVRMVETSLKILEAFGAEAAAEQGAVLLLDRFGALKTLQGLVHASPDLVEGHVQRLVPLLLDVVRDATAARCRYIATEVLFQMTELRLSILLRVRGQVVSGLGSGFGVRSKMRFGVDDPKKVVRRIAARTRNKWIALGSEK</sequence>
<dbReference type="InterPro" id="IPR029240">
    <property type="entry name" value="MMS19_N"/>
</dbReference>
<evidence type="ECO:0000259" key="2">
    <source>
        <dbReference type="Pfam" id="PF14500"/>
    </source>
</evidence>
<keyword evidence="1" id="KW-0234">DNA repair</keyword>
<dbReference type="GO" id="GO:0006281">
    <property type="term" value="P:DNA repair"/>
    <property type="evidence" value="ECO:0007669"/>
    <property type="project" value="UniProtKB-UniRule"/>
</dbReference>
<dbReference type="InterPro" id="IPR039920">
    <property type="entry name" value="MMS19"/>
</dbReference>
<dbReference type="GO" id="GO:0051604">
    <property type="term" value="P:protein maturation"/>
    <property type="evidence" value="ECO:0007669"/>
    <property type="project" value="UniProtKB-UniRule"/>
</dbReference>
<dbReference type="GO" id="GO:0016226">
    <property type="term" value="P:iron-sulfur cluster assembly"/>
    <property type="evidence" value="ECO:0007669"/>
    <property type="project" value="UniProtKB-UniRule"/>
</dbReference>